<dbReference type="EMBL" id="JSWE01000096">
    <property type="protein sequence ID" value="KIE05273.1"/>
    <property type="molecule type" value="Genomic_DNA"/>
</dbReference>
<reference evidence="2 3" key="1">
    <citation type="submission" date="2014-11" db="EMBL/GenBank/DDBJ databases">
        <title>A Rickettsiales Symbiont of Amoebae With Ancient Features.</title>
        <authorList>
            <person name="Schulz F."/>
            <person name="Martijn J."/>
            <person name="Wascher F."/>
            <person name="Kostanjsek R."/>
            <person name="Ettema T.J."/>
            <person name="Horn M."/>
        </authorList>
    </citation>
    <scope>NUCLEOTIDE SEQUENCE [LARGE SCALE GENOMIC DNA]</scope>
    <source>
        <strain evidence="2 3">UWC36</strain>
    </source>
</reference>
<evidence type="ECO:0000313" key="2">
    <source>
        <dbReference type="EMBL" id="KIE05273.1"/>
    </source>
</evidence>
<comment type="caution">
    <text evidence="2">The sequence shown here is derived from an EMBL/GenBank/DDBJ whole genome shotgun (WGS) entry which is preliminary data.</text>
</comment>
<dbReference type="RefSeq" id="WP_152606842.1">
    <property type="nucleotide sequence ID" value="NZ_JSWE01000096.1"/>
</dbReference>
<keyword evidence="3" id="KW-1185">Reference proteome</keyword>
<feature type="region of interest" description="Disordered" evidence="1">
    <location>
        <begin position="68"/>
        <end position="96"/>
    </location>
</feature>
<feature type="compositionally biased region" description="Basic and acidic residues" evidence="1">
    <location>
        <begin position="23"/>
        <end position="35"/>
    </location>
</feature>
<dbReference type="Proteomes" id="UP000031258">
    <property type="component" value="Unassembled WGS sequence"/>
</dbReference>
<sequence>MNSGSPILQPKIQQTSSENLIASRKEEKGKEKEDLGTDTEDEIDNRKDIVVISHVGLIKRKWVDKVVNKNADTAEKSSKKPKSYVAEETKPSGSTG</sequence>
<feature type="compositionally biased region" description="Polar residues" evidence="1">
    <location>
        <begin position="1"/>
        <end position="20"/>
    </location>
</feature>
<evidence type="ECO:0000256" key="1">
    <source>
        <dbReference type="SAM" id="MobiDB-lite"/>
    </source>
</evidence>
<evidence type="ECO:0000313" key="3">
    <source>
        <dbReference type="Proteomes" id="UP000031258"/>
    </source>
</evidence>
<gene>
    <name evidence="2" type="ORF">NF27_DT00470</name>
</gene>
<accession>A0A0C1QML5</accession>
<dbReference type="STRING" id="86105.NF27_DT00470"/>
<proteinExistence type="predicted"/>
<name>A0A0C1QML5_9RICK</name>
<feature type="region of interest" description="Disordered" evidence="1">
    <location>
        <begin position="1"/>
        <end position="39"/>
    </location>
</feature>
<dbReference type="AlphaFoldDB" id="A0A0C1QML5"/>
<feature type="compositionally biased region" description="Basic and acidic residues" evidence="1">
    <location>
        <begin position="68"/>
        <end position="78"/>
    </location>
</feature>
<protein>
    <submittedName>
        <fullName evidence="2">Uncharacterized protein</fullName>
    </submittedName>
</protein>
<organism evidence="2 3">
    <name type="scientific">Candidatus Jidaibacter acanthamoebae</name>
    <dbReference type="NCBI Taxonomy" id="86105"/>
    <lineage>
        <taxon>Bacteria</taxon>
        <taxon>Pseudomonadati</taxon>
        <taxon>Pseudomonadota</taxon>
        <taxon>Alphaproteobacteria</taxon>
        <taxon>Rickettsiales</taxon>
        <taxon>Candidatus Midichloriaceae</taxon>
        <taxon>Candidatus Jidaibacter</taxon>
    </lineage>
</organism>